<keyword evidence="5" id="KW-0999">Mitochondrion inner membrane</keyword>
<proteinExistence type="inferred from homology"/>
<feature type="domain" description="Peptidase M16 C-terminal" evidence="14">
    <location>
        <begin position="191"/>
        <end position="363"/>
    </location>
</feature>
<dbReference type="FunFam" id="1.10.1620.20:FF:000003">
    <property type="entry name" value="Mitochondrial ATP synthase epsilon chain domain-containing protein"/>
    <property type="match status" value="1"/>
</dbReference>
<dbReference type="Pfam" id="PF05193">
    <property type="entry name" value="Peptidase_M16_C"/>
    <property type="match status" value="1"/>
</dbReference>
<dbReference type="PANTHER" id="PTHR11851">
    <property type="entry name" value="METALLOPROTEASE"/>
    <property type="match status" value="1"/>
</dbReference>
<name>Q2GUW5_CHAGB</name>
<dbReference type="InterPro" id="IPR011249">
    <property type="entry name" value="Metalloenz_LuxS/M16"/>
</dbReference>
<dbReference type="EMBL" id="CH408033">
    <property type="protein sequence ID" value="EAQ86986.1"/>
    <property type="molecule type" value="Genomic_DNA"/>
</dbReference>
<dbReference type="Proteomes" id="UP000001056">
    <property type="component" value="Unassembled WGS sequence"/>
</dbReference>
<comment type="similarity">
    <text evidence="2">Belongs to the eukaryotic ATPase epsilon family.</text>
</comment>
<dbReference type="Gene3D" id="1.10.1620.20">
    <property type="entry name" value="ATP synthase, F1 complex, epsilon subunit superfamily, mitochondrial"/>
    <property type="match status" value="1"/>
</dbReference>
<dbReference type="GO" id="GO:0005743">
    <property type="term" value="C:mitochondrial inner membrane"/>
    <property type="evidence" value="ECO:0007669"/>
    <property type="project" value="UniProtKB-SubCell"/>
</dbReference>
<dbReference type="Gene3D" id="3.30.830.10">
    <property type="entry name" value="Metalloenzyme, LuxS/M16 peptidase-like"/>
    <property type="match status" value="2"/>
</dbReference>
<dbReference type="GO" id="GO:0046933">
    <property type="term" value="F:proton-transporting ATP synthase activity, rotational mechanism"/>
    <property type="evidence" value="ECO:0007669"/>
    <property type="project" value="InterPro"/>
</dbReference>
<dbReference type="GO" id="GO:0046872">
    <property type="term" value="F:metal ion binding"/>
    <property type="evidence" value="ECO:0007669"/>
    <property type="project" value="InterPro"/>
</dbReference>
<evidence type="ECO:0000256" key="11">
    <source>
        <dbReference type="ARBA" id="ARBA00040751"/>
    </source>
</evidence>
<dbReference type="InterPro" id="IPR007863">
    <property type="entry name" value="Peptidase_M16_C"/>
</dbReference>
<keyword evidence="3" id="KW-0813">Transport</keyword>
<dbReference type="SUPFAM" id="SSF63411">
    <property type="entry name" value="LuxS/MPP-like metallohydrolase"/>
    <property type="match status" value="2"/>
</dbReference>
<evidence type="ECO:0000256" key="8">
    <source>
        <dbReference type="ARBA" id="ARBA00023128"/>
    </source>
</evidence>
<evidence type="ECO:0000256" key="5">
    <source>
        <dbReference type="ARBA" id="ARBA00022792"/>
    </source>
</evidence>
<dbReference type="InterPro" id="IPR011765">
    <property type="entry name" value="Pept_M16_N"/>
</dbReference>
<dbReference type="InterPro" id="IPR050361">
    <property type="entry name" value="MPP/UQCRC_Complex"/>
</dbReference>
<dbReference type="FunCoup" id="Q2GUW5">
    <property type="interactions" value="243"/>
</dbReference>
<evidence type="ECO:0000256" key="1">
    <source>
        <dbReference type="ARBA" id="ARBA00004443"/>
    </source>
</evidence>
<evidence type="ECO:0000256" key="3">
    <source>
        <dbReference type="ARBA" id="ARBA00022448"/>
    </source>
</evidence>
<feature type="domain" description="Peptidase M16 N-terminal" evidence="13">
    <location>
        <begin position="48"/>
        <end position="178"/>
    </location>
</feature>
<dbReference type="CDD" id="cd12153">
    <property type="entry name" value="F1-ATPase_epsilon"/>
    <property type="match status" value="1"/>
</dbReference>
<dbReference type="InParanoid" id="Q2GUW5"/>
<keyword evidence="6" id="KW-0809">Transit peptide</keyword>
<dbReference type="eggNOG" id="KOG2583">
    <property type="taxonomic scope" value="Eukaryota"/>
</dbReference>
<gene>
    <name evidence="15" type="ORF">CHGG_08239</name>
</gene>
<accession>Q2GUW5</accession>
<evidence type="ECO:0000256" key="4">
    <source>
        <dbReference type="ARBA" id="ARBA00022660"/>
    </source>
</evidence>
<evidence type="ECO:0000256" key="6">
    <source>
        <dbReference type="ARBA" id="ARBA00022946"/>
    </source>
</evidence>
<organism evidence="15 16">
    <name type="scientific">Chaetomium globosum (strain ATCC 6205 / CBS 148.51 / DSM 1962 / NBRC 6347 / NRRL 1970)</name>
    <name type="common">Soil fungus</name>
    <dbReference type="NCBI Taxonomy" id="306901"/>
    <lineage>
        <taxon>Eukaryota</taxon>
        <taxon>Fungi</taxon>
        <taxon>Dikarya</taxon>
        <taxon>Ascomycota</taxon>
        <taxon>Pezizomycotina</taxon>
        <taxon>Sordariomycetes</taxon>
        <taxon>Sordariomycetidae</taxon>
        <taxon>Sordariales</taxon>
        <taxon>Chaetomiaceae</taxon>
        <taxon>Chaetomium</taxon>
    </lineage>
</organism>
<dbReference type="InterPro" id="IPR006721">
    <property type="entry name" value="ATP_synth_F1_esu_mt"/>
</dbReference>
<dbReference type="InterPro" id="IPR036742">
    <property type="entry name" value="ATP_synth_F1_esu_sf_mt"/>
</dbReference>
<sequence>MICRPALSRGSQLALRRQGAAKLAQRGYAAVASPKASYEPTTIAGVKVASRDDNGPTTRLAIVAKAGTRYEPLPGLTNTQKRSALRINRETELLGGQLNAYHTREALVLQANFLREDLPYFTELLAEVLSQTRYTTHEYHEEVVNVIRQKQAKLDAAAIALDAAHSVAFHNGLGAPLYPTPNTPIASYLDENSVAAFADATFTKGTIAVVADGASESGLSKWIEPFFKTVPAQPSSALPAAASKYYGGQQRIAKTSGNSMVLAFPGAALGANQPETAVLVGLLGGESTIKWSPGFSLLSNAATAAPGATANATNFAYSDAGLLTIQINGSAGAVRKIAEESVKALRSVAEGGVSQENLVKAIAKAKFNLLSGSEVSGTGLVHAGANLIHGGQPLQVAETIKALEGVNADKLKAAAKTLLEGKASVASVGDLHVLPFAEDLGLKLTLAASKILRNLSLVLSVGCAARLGFGRERKVGSETRRAVGSRDAELRGASRLGEPFLARNGSISQQTQQPSQSCQTAKMTFAWKAAGITYNRYLAVAARVVRRSLKDDKRLVAERRGQQDLRFAKWTNGKQGELKNLAEANAQASVESAATGGTA</sequence>
<dbReference type="SUPFAM" id="SSF48690">
    <property type="entry name" value="Epsilon subunit of mitochondrial F1F0-ATP synthase"/>
    <property type="match status" value="1"/>
</dbReference>
<dbReference type="FunFam" id="3.30.830.10:FF:000039">
    <property type="entry name" value="Ubiquinol-cytochrome c reductase core subunit 2"/>
    <property type="match status" value="1"/>
</dbReference>
<dbReference type="PANTHER" id="PTHR11851:SF209">
    <property type="entry name" value="CYTOCHROME B-C1 COMPLEX SUBUNIT 2, MITOCHONDRIAL"/>
    <property type="match status" value="1"/>
</dbReference>
<comment type="subcellular location">
    <subcellularLocation>
        <location evidence="1">Mitochondrion inner membrane</location>
        <topology evidence="1">Peripheral membrane protein</topology>
        <orientation evidence="1">Matrix side</orientation>
    </subcellularLocation>
</comment>
<dbReference type="STRING" id="306901.Q2GUW5"/>
<keyword evidence="7" id="KW-0249">Electron transport</keyword>
<dbReference type="OMA" id="APKFALY"/>
<evidence type="ECO:0000259" key="13">
    <source>
        <dbReference type="Pfam" id="PF00675"/>
    </source>
</evidence>
<dbReference type="OrthoDB" id="6369905at2759"/>
<evidence type="ECO:0000259" key="14">
    <source>
        <dbReference type="Pfam" id="PF05193"/>
    </source>
</evidence>
<evidence type="ECO:0000256" key="12">
    <source>
        <dbReference type="ARBA" id="ARBA00041372"/>
    </source>
</evidence>
<evidence type="ECO:0000313" key="15">
    <source>
        <dbReference type="EMBL" id="EAQ86986.1"/>
    </source>
</evidence>
<evidence type="ECO:0000256" key="7">
    <source>
        <dbReference type="ARBA" id="ARBA00022982"/>
    </source>
</evidence>
<dbReference type="Pfam" id="PF04627">
    <property type="entry name" value="ATP-synt_Eps"/>
    <property type="match status" value="1"/>
</dbReference>
<evidence type="ECO:0000256" key="10">
    <source>
        <dbReference type="ARBA" id="ARBA00038146"/>
    </source>
</evidence>
<dbReference type="HOGENOM" id="CLU_009902_0_1_1"/>
<keyword evidence="8" id="KW-0496">Mitochondrion</keyword>
<keyword evidence="9" id="KW-0472">Membrane</keyword>
<dbReference type="Pfam" id="PF00675">
    <property type="entry name" value="Peptidase_M16"/>
    <property type="match status" value="1"/>
</dbReference>
<keyword evidence="16" id="KW-1185">Reference proteome</keyword>
<protein>
    <recommendedName>
        <fullName evidence="11">Cytochrome b-c1 complex subunit 2, mitochondrial</fullName>
    </recommendedName>
    <alternativeName>
        <fullName evidence="12">Core protein II</fullName>
    </alternativeName>
</protein>
<comment type="similarity">
    <text evidence="10">Belongs to the peptidase M16 family. UQCRC2/QCR2 subfamily.</text>
</comment>
<dbReference type="RefSeq" id="XP_001225895.1">
    <property type="nucleotide sequence ID" value="XM_001225894.1"/>
</dbReference>
<keyword evidence="4" id="KW-0679">Respiratory chain</keyword>
<dbReference type="AlphaFoldDB" id="Q2GUW5"/>
<dbReference type="VEuPathDB" id="FungiDB:CHGG_08239"/>
<evidence type="ECO:0000313" key="16">
    <source>
        <dbReference type="Proteomes" id="UP000001056"/>
    </source>
</evidence>
<dbReference type="GeneID" id="4393571"/>
<reference evidence="16" key="1">
    <citation type="journal article" date="2015" name="Genome Announc.">
        <title>Draft genome sequence of the cellulolytic fungus Chaetomium globosum.</title>
        <authorList>
            <person name="Cuomo C.A."/>
            <person name="Untereiner W.A."/>
            <person name="Ma L.-J."/>
            <person name="Grabherr M."/>
            <person name="Birren B.W."/>
        </authorList>
    </citation>
    <scope>NUCLEOTIDE SEQUENCE [LARGE SCALE GENOMIC DNA]</scope>
    <source>
        <strain evidence="16">ATCC 6205 / CBS 148.51 / DSM 1962 / NBRC 6347 / NRRL 1970</strain>
    </source>
</reference>
<evidence type="ECO:0000256" key="9">
    <source>
        <dbReference type="ARBA" id="ARBA00023136"/>
    </source>
</evidence>
<evidence type="ECO:0000256" key="2">
    <source>
        <dbReference type="ARBA" id="ARBA00009502"/>
    </source>
</evidence>
<dbReference type="GO" id="GO:0045259">
    <property type="term" value="C:proton-transporting ATP synthase complex"/>
    <property type="evidence" value="ECO:0007669"/>
    <property type="project" value="InterPro"/>
</dbReference>